<proteinExistence type="inferred from homology"/>
<evidence type="ECO:0000259" key="3">
    <source>
        <dbReference type="Pfam" id="PF04548"/>
    </source>
</evidence>
<evidence type="ECO:0000256" key="2">
    <source>
        <dbReference type="ARBA" id="ARBA00022741"/>
    </source>
</evidence>
<gene>
    <name evidence="5" type="ORF">EDS130_LOCUS33892</name>
    <name evidence="4" type="ORF">XAT740_LOCUS20353</name>
</gene>
<evidence type="ECO:0000313" key="4">
    <source>
        <dbReference type="EMBL" id="CAF1139719.1"/>
    </source>
</evidence>
<dbReference type="EMBL" id="CAJNOR010001418">
    <property type="protein sequence ID" value="CAF1139719.1"/>
    <property type="molecule type" value="Genomic_DNA"/>
</dbReference>
<evidence type="ECO:0000256" key="1">
    <source>
        <dbReference type="ARBA" id="ARBA00008535"/>
    </source>
</evidence>
<protein>
    <recommendedName>
        <fullName evidence="3">AIG1-type G domain-containing protein</fullName>
    </recommendedName>
</protein>
<organism evidence="4 6">
    <name type="scientific">Adineta ricciae</name>
    <name type="common">Rotifer</name>
    <dbReference type="NCBI Taxonomy" id="249248"/>
    <lineage>
        <taxon>Eukaryota</taxon>
        <taxon>Metazoa</taxon>
        <taxon>Spiralia</taxon>
        <taxon>Gnathifera</taxon>
        <taxon>Rotifera</taxon>
        <taxon>Eurotatoria</taxon>
        <taxon>Bdelloidea</taxon>
        <taxon>Adinetida</taxon>
        <taxon>Adinetidae</taxon>
        <taxon>Adineta</taxon>
    </lineage>
</organism>
<dbReference type="SUPFAM" id="SSF52540">
    <property type="entry name" value="P-loop containing nucleoside triphosphate hydrolases"/>
    <property type="match status" value="1"/>
</dbReference>
<name>A0A814S098_ADIRI</name>
<dbReference type="Proteomes" id="UP000663828">
    <property type="component" value="Unassembled WGS sequence"/>
</dbReference>
<sequence>MARYSERVEQMRRDLKDPGEQFGLIILGNSGAGKSFLANILLGREQFAHKFTSRSVTHETEFAAITIGHYQLAIFNIPGLIEASQERIHLWPTEWSYQGRRYYCI</sequence>
<reference evidence="4" key="1">
    <citation type="submission" date="2021-02" db="EMBL/GenBank/DDBJ databases">
        <authorList>
            <person name="Nowell W R."/>
        </authorList>
    </citation>
    <scope>NUCLEOTIDE SEQUENCE</scope>
</reference>
<evidence type="ECO:0000313" key="5">
    <source>
        <dbReference type="EMBL" id="CAF1362325.1"/>
    </source>
</evidence>
<dbReference type="GO" id="GO:0005525">
    <property type="term" value="F:GTP binding"/>
    <property type="evidence" value="ECO:0007669"/>
    <property type="project" value="InterPro"/>
</dbReference>
<dbReference type="Pfam" id="PF04548">
    <property type="entry name" value="AIG1"/>
    <property type="match status" value="1"/>
</dbReference>
<dbReference type="AlphaFoldDB" id="A0A814S098"/>
<keyword evidence="2" id="KW-0547">Nucleotide-binding</keyword>
<dbReference type="Proteomes" id="UP000663852">
    <property type="component" value="Unassembled WGS sequence"/>
</dbReference>
<keyword evidence="6" id="KW-1185">Reference proteome</keyword>
<comment type="caution">
    <text evidence="4">The sequence shown here is derived from an EMBL/GenBank/DDBJ whole genome shotgun (WGS) entry which is preliminary data.</text>
</comment>
<dbReference type="Gene3D" id="3.40.50.300">
    <property type="entry name" value="P-loop containing nucleotide triphosphate hydrolases"/>
    <property type="match status" value="1"/>
</dbReference>
<dbReference type="InterPro" id="IPR006703">
    <property type="entry name" value="G_AIG1"/>
</dbReference>
<evidence type="ECO:0000313" key="6">
    <source>
        <dbReference type="Proteomes" id="UP000663828"/>
    </source>
</evidence>
<dbReference type="InterPro" id="IPR027417">
    <property type="entry name" value="P-loop_NTPase"/>
</dbReference>
<accession>A0A814S098</accession>
<comment type="similarity">
    <text evidence="1">Belongs to the TRAFAC class TrmE-Era-EngA-EngB-Septin-like GTPase superfamily. AIG1/Toc34/Toc159-like paraseptin GTPase family. IAN subfamily.</text>
</comment>
<dbReference type="EMBL" id="CAJNOJ010000276">
    <property type="protein sequence ID" value="CAF1362325.1"/>
    <property type="molecule type" value="Genomic_DNA"/>
</dbReference>
<dbReference type="OrthoDB" id="10056136at2759"/>
<feature type="domain" description="AIG1-type G" evidence="3">
    <location>
        <begin position="24"/>
        <end position="86"/>
    </location>
</feature>